<evidence type="ECO:0008006" key="5">
    <source>
        <dbReference type="Google" id="ProtNLM"/>
    </source>
</evidence>
<dbReference type="Proteomes" id="UP000637578">
    <property type="component" value="Unassembled WGS sequence"/>
</dbReference>
<keyword evidence="4" id="KW-1185">Reference proteome</keyword>
<feature type="region of interest" description="Disordered" evidence="1">
    <location>
        <begin position="26"/>
        <end position="50"/>
    </location>
</feature>
<evidence type="ECO:0000313" key="4">
    <source>
        <dbReference type="Proteomes" id="UP000637578"/>
    </source>
</evidence>
<evidence type="ECO:0000256" key="2">
    <source>
        <dbReference type="SAM" id="SignalP"/>
    </source>
</evidence>
<accession>A0A8J3C8Z6</accession>
<gene>
    <name evidence="3" type="ORF">GCM10012275_30470</name>
</gene>
<dbReference type="AlphaFoldDB" id="A0A8J3C8Z6"/>
<name>A0A8J3C8Z6_9PSEU</name>
<reference evidence="3" key="1">
    <citation type="journal article" date="2014" name="Int. J. Syst. Evol. Microbiol.">
        <title>Complete genome sequence of Corynebacterium casei LMG S-19264T (=DSM 44701T), isolated from a smear-ripened cheese.</title>
        <authorList>
            <consortium name="US DOE Joint Genome Institute (JGI-PGF)"/>
            <person name="Walter F."/>
            <person name="Albersmeier A."/>
            <person name="Kalinowski J."/>
            <person name="Ruckert C."/>
        </authorList>
    </citation>
    <scope>NUCLEOTIDE SEQUENCE</scope>
    <source>
        <strain evidence="3">CGMCC 4.5737</strain>
    </source>
</reference>
<evidence type="ECO:0000313" key="3">
    <source>
        <dbReference type="EMBL" id="GGM57274.1"/>
    </source>
</evidence>
<comment type="caution">
    <text evidence="3">The sequence shown here is derived from an EMBL/GenBank/DDBJ whole genome shotgun (WGS) entry which is preliminary data.</text>
</comment>
<protein>
    <recommendedName>
        <fullName evidence="5">Secreted protein</fullName>
    </recommendedName>
</protein>
<feature type="chain" id="PRO_5039174714" description="Secreted protein" evidence="2">
    <location>
        <begin position="23"/>
        <end position="192"/>
    </location>
</feature>
<proteinExistence type="predicted"/>
<keyword evidence="2" id="KW-0732">Signal</keyword>
<organism evidence="3 4">
    <name type="scientific">Longimycelium tulufanense</name>
    <dbReference type="NCBI Taxonomy" id="907463"/>
    <lineage>
        <taxon>Bacteria</taxon>
        <taxon>Bacillati</taxon>
        <taxon>Actinomycetota</taxon>
        <taxon>Actinomycetes</taxon>
        <taxon>Pseudonocardiales</taxon>
        <taxon>Pseudonocardiaceae</taxon>
        <taxon>Longimycelium</taxon>
    </lineage>
</organism>
<feature type="signal peptide" evidence="2">
    <location>
        <begin position="1"/>
        <end position="22"/>
    </location>
</feature>
<sequence length="192" mass="20566">MRVQTRLLTVAVVLAVVLPAGAVHSSAIPRPQATPTSAPTSENDETPPSIVEDFVHPGAERILTERGITLLKGDGNMMMVECGPSGLIQVRSGEKGLICFKATPALPDNNATTGASTSTLRPPPRPEAWLKMRIPDVYIIKGDDNEVWATMTSNGKKETYDIERNGWTPVGEGAGKDPAALLEIRVVTPWSN</sequence>
<dbReference type="EMBL" id="BMMK01000012">
    <property type="protein sequence ID" value="GGM57274.1"/>
    <property type="molecule type" value="Genomic_DNA"/>
</dbReference>
<reference evidence="3" key="2">
    <citation type="submission" date="2020-09" db="EMBL/GenBank/DDBJ databases">
        <authorList>
            <person name="Sun Q."/>
            <person name="Zhou Y."/>
        </authorList>
    </citation>
    <scope>NUCLEOTIDE SEQUENCE</scope>
    <source>
        <strain evidence="3">CGMCC 4.5737</strain>
    </source>
</reference>
<evidence type="ECO:0000256" key="1">
    <source>
        <dbReference type="SAM" id="MobiDB-lite"/>
    </source>
</evidence>